<evidence type="ECO:0000313" key="3">
    <source>
        <dbReference type="EMBL" id="CAA6820572.1"/>
    </source>
</evidence>
<protein>
    <recommendedName>
        <fullName evidence="2">EF-hand domain-containing protein</fullName>
    </recommendedName>
</protein>
<gene>
    <name evidence="3" type="ORF">HELGO_WM53615</name>
</gene>
<keyword evidence="1" id="KW-1133">Transmembrane helix</keyword>
<reference evidence="3" key="1">
    <citation type="submission" date="2020-01" db="EMBL/GenBank/DDBJ databases">
        <authorList>
            <person name="Meier V. D."/>
            <person name="Meier V D."/>
        </authorList>
    </citation>
    <scope>NUCLEOTIDE SEQUENCE</scope>
    <source>
        <strain evidence="3">HLG_WM_MAG_08</strain>
    </source>
</reference>
<keyword evidence="1" id="KW-0472">Membrane</keyword>
<feature type="domain" description="EF-hand" evidence="2">
    <location>
        <begin position="197"/>
        <end position="232"/>
    </location>
</feature>
<evidence type="ECO:0000256" key="1">
    <source>
        <dbReference type="SAM" id="Phobius"/>
    </source>
</evidence>
<evidence type="ECO:0000259" key="2">
    <source>
        <dbReference type="PROSITE" id="PS50222"/>
    </source>
</evidence>
<sequence>MKLEHLQSSATVTQIVHHQFRALLRRGGLMNFVARPTFAVIWLLLCYGVVGHLSVAWLWLPALFNLYFALGLYRRYRLVTDTAISRISSGAQGYSRLEGQAWLPDGEAYRGLAFLPVTVWLPGHIESEPFYLADEAGRCLLFPQQAEIVTQPADTHLYWLHAIYPGQTLFVLGDMRTSGGANKKLCYRERVSELLSDWKSRPATLIEHFDANNNGRLEAEEWDQVVQSAQRLAAEDIQEQRSQPGTHIIDSSVGGRLFMITNILPEVLALRYRVASWIHSVVWLGLLIAAL</sequence>
<name>A0A6S6TI55_9GAMM</name>
<dbReference type="InterPro" id="IPR002048">
    <property type="entry name" value="EF_hand_dom"/>
</dbReference>
<dbReference type="AlphaFoldDB" id="A0A6S6TI55"/>
<organism evidence="3">
    <name type="scientific">uncultured Thiotrichaceae bacterium</name>
    <dbReference type="NCBI Taxonomy" id="298394"/>
    <lineage>
        <taxon>Bacteria</taxon>
        <taxon>Pseudomonadati</taxon>
        <taxon>Pseudomonadota</taxon>
        <taxon>Gammaproteobacteria</taxon>
        <taxon>Thiotrichales</taxon>
        <taxon>Thiotrichaceae</taxon>
        <taxon>environmental samples</taxon>
    </lineage>
</organism>
<dbReference type="EMBL" id="CACVAV010000316">
    <property type="protein sequence ID" value="CAA6820572.1"/>
    <property type="molecule type" value="Genomic_DNA"/>
</dbReference>
<dbReference type="PROSITE" id="PS50222">
    <property type="entry name" value="EF_HAND_2"/>
    <property type="match status" value="1"/>
</dbReference>
<dbReference type="InterPro" id="IPR018247">
    <property type="entry name" value="EF_Hand_1_Ca_BS"/>
</dbReference>
<accession>A0A6S6TI55</accession>
<keyword evidence="1" id="KW-0812">Transmembrane</keyword>
<proteinExistence type="predicted"/>
<feature type="transmembrane region" description="Helical" evidence="1">
    <location>
        <begin position="29"/>
        <end position="50"/>
    </location>
</feature>
<dbReference type="PROSITE" id="PS00018">
    <property type="entry name" value="EF_HAND_1"/>
    <property type="match status" value="1"/>
</dbReference>
<dbReference type="GO" id="GO:0005509">
    <property type="term" value="F:calcium ion binding"/>
    <property type="evidence" value="ECO:0007669"/>
    <property type="project" value="InterPro"/>
</dbReference>